<proteinExistence type="inferred from homology"/>
<dbReference type="InterPro" id="IPR042100">
    <property type="entry name" value="Bug_dom1"/>
</dbReference>
<evidence type="ECO:0008006" key="5">
    <source>
        <dbReference type="Google" id="ProtNLM"/>
    </source>
</evidence>
<evidence type="ECO:0000256" key="1">
    <source>
        <dbReference type="ARBA" id="ARBA00006987"/>
    </source>
</evidence>
<feature type="signal peptide" evidence="2">
    <location>
        <begin position="1"/>
        <end position="29"/>
    </location>
</feature>
<dbReference type="Gene3D" id="3.40.190.10">
    <property type="entry name" value="Periplasmic binding protein-like II"/>
    <property type="match status" value="1"/>
</dbReference>
<dbReference type="Proteomes" id="UP000005808">
    <property type="component" value="Unassembled WGS sequence"/>
</dbReference>
<dbReference type="Pfam" id="PF03401">
    <property type="entry name" value="TctC"/>
    <property type="match status" value="1"/>
</dbReference>
<dbReference type="RefSeq" id="WP_006155925.1">
    <property type="nucleotide sequence ID" value="NZ_AHJE01000001.1"/>
</dbReference>
<dbReference type="EMBL" id="AHJE01000001">
    <property type="protein sequence ID" value="EHP44874.1"/>
    <property type="molecule type" value="Genomic_DNA"/>
</dbReference>
<dbReference type="PATRIC" id="fig|1127483.3.peg.32"/>
<dbReference type="CDD" id="cd07012">
    <property type="entry name" value="PBP2_Bug_TTT"/>
    <property type="match status" value="1"/>
</dbReference>
<dbReference type="Gene3D" id="3.40.190.150">
    <property type="entry name" value="Bordetella uptake gene, domain 1"/>
    <property type="match status" value="1"/>
</dbReference>
<protein>
    <recommendedName>
        <fullName evidence="5">Extra-cytoplasmic solute receptor</fullName>
    </recommendedName>
</protein>
<dbReference type="PANTHER" id="PTHR42928">
    <property type="entry name" value="TRICARBOXYLATE-BINDING PROTEIN"/>
    <property type="match status" value="1"/>
</dbReference>
<organism evidence="3 4">
    <name type="scientific">Cupriavidus basilensis OR16</name>
    <dbReference type="NCBI Taxonomy" id="1127483"/>
    <lineage>
        <taxon>Bacteria</taxon>
        <taxon>Pseudomonadati</taxon>
        <taxon>Pseudomonadota</taxon>
        <taxon>Betaproteobacteria</taxon>
        <taxon>Burkholderiales</taxon>
        <taxon>Burkholderiaceae</taxon>
        <taxon>Cupriavidus</taxon>
    </lineage>
</organism>
<dbReference type="AlphaFoldDB" id="H1RXZ3"/>
<evidence type="ECO:0000313" key="3">
    <source>
        <dbReference type="EMBL" id="EHP44874.1"/>
    </source>
</evidence>
<comment type="caution">
    <text evidence="3">The sequence shown here is derived from an EMBL/GenBank/DDBJ whole genome shotgun (WGS) entry which is preliminary data.</text>
</comment>
<dbReference type="InterPro" id="IPR005064">
    <property type="entry name" value="BUG"/>
</dbReference>
<accession>H1RXZ3</accession>
<evidence type="ECO:0000313" key="4">
    <source>
        <dbReference type="Proteomes" id="UP000005808"/>
    </source>
</evidence>
<reference evidence="3 4" key="1">
    <citation type="journal article" date="2012" name="J. Bacteriol.">
        <title>De Novo Genome Project of Cupriavidus basilensis OR16.</title>
        <authorList>
            <person name="Cserhati M."/>
            <person name="Kriszt B."/>
            <person name="Szoboszlay S."/>
            <person name="Toth A."/>
            <person name="Szabo I."/>
            <person name="Tancsics A."/>
            <person name="Nagy I."/>
            <person name="Horvath B."/>
            <person name="Nagy I."/>
            <person name="Kukolya J."/>
        </authorList>
    </citation>
    <scope>NUCLEOTIDE SEQUENCE [LARGE SCALE GENOMIC DNA]</scope>
    <source>
        <strain evidence="3 4">OR16</strain>
    </source>
</reference>
<dbReference type="SUPFAM" id="SSF53850">
    <property type="entry name" value="Periplasmic binding protein-like II"/>
    <property type="match status" value="1"/>
</dbReference>
<comment type="similarity">
    <text evidence="1">Belongs to the UPF0065 (bug) family.</text>
</comment>
<name>H1RXZ3_9BURK</name>
<dbReference type="OrthoDB" id="8956376at2"/>
<gene>
    <name evidence="3" type="ORF">OR16_00155</name>
</gene>
<dbReference type="PIRSF" id="PIRSF017082">
    <property type="entry name" value="YflP"/>
    <property type="match status" value="1"/>
</dbReference>
<evidence type="ECO:0000256" key="2">
    <source>
        <dbReference type="SAM" id="SignalP"/>
    </source>
</evidence>
<dbReference type="PANTHER" id="PTHR42928:SF5">
    <property type="entry name" value="BLR1237 PROTEIN"/>
    <property type="match status" value="1"/>
</dbReference>
<sequence>MKQAIRYRQRATLLGVAFALCAAPLAANAWSQKPVRVVVPAPAGGTMDVVARVLSEAISTEIGQPVIVDNKPGAGGAIGVQGLNLAPPDGQTIMVIASNILTEIPLVMKTGFDPVKDVKPVTMVARSAMVLVATPTVQAKDLKGLISYLKTAKGGQGSYASYTAGTSSHYAGAIFARKSGLDLQHVPFPGSPPALQNVMGGQVDIMFDGAVTSLPLIKAGKLKAFGVGTTTRLAQLPDVPTMAEQGFPEIIDFSNWVGVIVSAKVPDDIVNRINAVVTKVASTPKVREKLMGLSFSPMVSESPEALAKMTHAEYERNAQIVKAYNIKFNQ</sequence>
<feature type="chain" id="PRO_5003554090" description="Extra-cytoplasmic solute receptor" evidence="2">
    <location>
        <begin position="30"/>
        <end position="330"/>
    </location>
</feature>
<keyword evidence="2" id="KW-0732">Signal</keyword>